<reference evidence="6" key="2">
    <citation type="submission" date="2025-09" db="UniProtKB">
        <authorList>
            <consortium name="Ensembl"/>
        </authorList>
    </citation>
    <scope>IDENTIFICATION</scope>
</reference>
<evidence type="ECO:0000256" key="2">
    <source>
        <dbReference type="ARBA" id="ARBA00023043"/>
    </source>
</evidence>
<keyword evidence="1" id="KW-0677">Repeat</keyword>
<feature type="repeat" description="ANK" evidence="3">
    <location>
        <begin position="224"/>
        <end position="256"/>
    </location>
</feature>
<feature type="compositionally biased region" description="Polar residues" evidence="4">
    <location>
        <begin position="715"/>
        <end position="728"/>
    </location>
</feature>
<feature type="compositionally biased region" description="Low complexity" evidence="4">
    <location>
        <begin position="656"/>
        <end position="669"/>
    </location>
</feature>
<protein>
    <submittedName>
        <fullName evidence="6">Ankyrin repeat and sterile alpha motif domain containing 1B</fullName>
    </submittedName>
</protein>
<dbReference type="InterPro" id="IPR002110">
    <property type="entry name" value="Ankyrin_rpt"/>
</dbReference>
<keyword evidence="7" id="KW-1185">Reference proteome</keyword>
<dbReference type="AlphaFoldDB" id="A0A8C1JPG3"/>
<name>A0A8C1JPG3_CYPCA</name>
<dbReference type="Gene3D" id="1.25.40.20">
    <property type="entry name" value="Ankyrin repeat-containing domain"/>
    <property type="match status" value="2"/>
</dbReference>
<dbReference type="PROSITE" id="PS50297">
    <property type="entry name" value="ANK_REP_REGION"/>
    <property type="match status" value="5"/>
</dbReference>
<organism evidence="6 7">
    <name type="scientific">Cyprinus carpio</name>
    <name type="common">Common carp</name>
    <dbReference type="NCBI Taxonomy" id="7962"/>
    <lineage>
        <taxon>Eukaryota</taxon>
        <taxon>Metazoa</taxon>
        <taxon>Chordata</taxon>
        <taxon>Craniata</taxon>
        <taxon>Vertebrata</taxon>
        <taxon>Euteleostomi</taxon>
        <taxon>Actinopterygii</taxon>
        <taxon>Neopterygii</taxon>
        <taxon>Teleostei</taxon>
        <taxon>Ostariophysi</taxon>
        <taxon>Cypriniformes</taxon>
        <taxon>Cyprinidae</taxon>
        <taxon>Cyprininae</taxon>
        <taxon>Cyprinus</taxon>
    </lineage>
</organism>
<feature type="region of interest" description="Disordered" evidence="4">
    <location>
        <begin position="588"/>
        <end position="614"/>
    </location>
</feature>
<feature type="region of interest" description="Disordered" evidence="4">
    <location>
        <begin position="710"/>
        <end position="734"/>
    </location>
</feature>
<dbReference type="InterPro" id="IPR041880">
    <property type="entry name" value="SAM_ANKS1_repeat1"/>
</dbReference>
<sequence>MGKEQELLEAARTGNVGLVEKLLSGKKGLLGSGSGSIPLPGLLSMWRGVSVNCADSSGYTPLHHASLNGHRDVVLKLLQFEASTNVADSKGCFPLHLAAWRGDVDIVQILIHHGPSHSRVNEQNHEKETALHCAAQYGHSEVVRVLLQELTDPSMRNSRGETALDLAALYGRLQVVCMLLTAHPNLMSCNTRKHTPLHLAARNGHHATVRVLLEADMDVNTQTEKGSALHEAALFGKMDVVQLLLDSGIDANIRDCQGRTALDILREHPSQKSQQIASLIQDYMMSDCDKGNFHEDFARQRPIPTPHDAVTGELSKLLNEIKICRDKDCSFEELCQTISSHSQSMESFGSGRLSDEERNEEEKSCGPSGLWEALTPCNGCRNLGFSQDKRCAEIAHSPSVDVFLPEDEDNPYESVATAVTRKPCSLDIHLHNASPRNGYDAEQGNHGDDSTGLTPDCSPPSPDTALRNIERVIRPQPKQRTSLSSSQDVQKPLQNHSGDPSEVSSSLGYASFSTSPPGSPPISPANCSIGSAEDYSVTDDRRNSHVPEQFAGLLHGSSPACESPDNPYQLYGKVRKFSVPEPPLRHGNFLRAPEYSPPFPRTGSEASALKTQKEPKPQIVYRTIFHTRVNQGPLTLTELGDKSIGVHVRNGEVRSKSTGGSSPASSNTSYEERACTLGRMRSMPKNVLDLQLSRNFSKSDSNLVAVSPIEEEQWSSRGQNSPGKSSPNRLERTPSFTAEWEEIDKIMSSIGAGIGTELEGITEDHSGPRCPVQSVGQWLDNIGLVQYENHLLSNGFDNVQFMGSNVVEDQDLLEIGILNSAHRQRLLQAIRLLPRVRPIGYDGNNPTSVAEWLESLELGDYTKSFLINGYTSMELVKKIWEIELINGNLEILGK</sequence>
<feature type="domain" description="SAM" evidence="5">
    <location>
        <begin position="773"/>
        <end position="836"/>
    </location>
</feature>
<feature type="region of interest" description="Disordered" evidence="4">
    <location>
        <begin position="433"/>
        <end position="541"/>
    </location>
</feature>
<evidence type="ECO:0000256" key="1">
    <source>
        <dbReference type="ARBA" id="ARBA00022737"/>
    </source>
</evidence>
<dbReference type="InterPro" id="IPR013761">
    <property type="entry name" value="SAM/pointed_sf"/>
</dbReference>
<dbReference type="SUPFAM" id="SSF47769">
    <property type="entry name" value="SAM/Pointed domain"/>
    <property type="match status" value="2"/>
</dbReference>
<evidence type="ECO:0000259" key="5">
    <source>
        <dbReference type="PROSITE" id="PS50105"/>
    </source>
</evidence>
<dbReference type="InterPro" id="IPR001660">
    <property type="entry name" value="SAM"/>
</dbReference>
<dbReference type="InterPro" id="IPR036770">
    <property type="entry name" value="Ankyrin_rpt-contain_sf"/>
</dbReference>
<dbReference type="GO" id="GO:0005829">
    <property type="term" value="C:cytosol"/>
    <property type="evidence" value="ECO:0007669"/>
    <property type="project" value="TreeGrafter"/>
</dbReference>
<dbReference type="Proteomes" id="UP000694427">
    <property type="component" value="Unplaced"/>
</dbReference>
<accession>A0A8C1JPG3</accession>
<proteinExistence type="predicted"/>
<dbReference type="Pfam" id="PF12796">
    <property type="entry name" value="Ank_2"/>
    <property type="match status" value="3"/>
</dbReference>
<feature type="compositionally biased region" description="Polar residues" evidence="4">
    <location>
        <begin position="478"/>
        <end position="508"/>
    </location>
</feature>
<dbReference type="Ensembl" id="ENSCCRT00010037865.1">
    <property type="protein sequence ID" value="ENSCCRP00010034524.1"/>
    <property type="gene ID" value="ENSCCRG00010014224.1"/>
</dbReference>
<feature type="repeat" description="ANK" evidence="3">
    <location>
        <begin position="192"/>
        <end position="224"/>
    </location>
</feature>
<evidence type="ECO:0000313" key="7">
    <source>
        <dbReference type="Proteomes" id="UP000694427"/>
    </source>
</evidence>
<reference evidence="6" key="1">
    <citation type="submission" date="2025-08" db="UniProtKB">
        <authorList>
            <consortium name="Ensembl"/>
        </authorList>
    </citation>
    <scope>IDENTIFICATION</scope>
</reference>
<evidence type="ECO:0000256" key="3">
    <source>
        <dbReference type="PROSITE-ProRule" id="PRU00023"/>
    </source>
</evidence>
<feature type="region of interest" description="Disordered" evidence="4">
    <location>
        <begin position="344"/>
        <end position="367"/>
    </location>
</feature>
<feature type="repeat" description="ANK" evidence="3">
    <location>
        <begin position="57"/>
        <end position="89"/>
    </location>
</feature>
<dbReference type="SMART" id="SM00454">
    <property type="entry name" value="SAM"/>
    <property type="match status" value="2"/>
</dbReference>
<dbReference type="Gene3D" id="1.10.150.50">
    <property type="entry name" value="Transcription Factor, Ets-1"/>
    <property type="match status" value="2"/>
</dbReference>
<dbReference type="PROSITE" id="PS50088">
    <property type="entry name" value="ANK_REPEAT"/>
    <property type="match status" value="5"/>
</dbReference>
<feature type="region of interest" description="Disordered" evidence="4">
    <location>
        <begin position="650"/>
        <end position="671"/>
    </location>
</feature>
<dbReference type="InterPro" id="IPR033635">
    <property type="entry name" value="ANKS1/Caskin"/>
</dbReference>
<dbReference type="PRINTS" id="PR01415">
    <property type="entry name" value="ANKYRIN"/>
</dbReference>
<feature type="repeat" description="ANK" evidence="3">
    <location>
        <begin position="126"/>
        <end position="158"/>
    </location>
</feature>
<dbReference type="PROSITE" id="PS50105">
    <property type="entry name" value="SAM_DOMAIN"/>
    <property type="match status" value="2"/>
</dbReference>
<feature type="repeat" description="ANK" evidence="3">
    <location>
        <begin position="90"/>
        <end position="122"/>
    </location>
</feature>
<dbReference type="SMART" id="SM00248">
    <property type="entry name" value="ANK"/>
    <property type="match status" value="7"/>
</dbReference>
<dbReference type="GO" id="GO:0046875">
    <property type="term" value="F:ephrin receptor binding"/>
    <property type="evidence" value="ECO:0007669"/>
    <property type="project" value="TreeGrafter"/>
</dbReference>
<feature type="domain" description="SAM" evidence="5">
    <location>
        <begin position="844"/>
        <end position="894"/>
    </location>
</feature>
<dbReference type="CDD" id="cd09499">
    <property type="entry name" value="SAM_AIDA1AB-like_repeat1"/>
    <property type="match status" value="1"/>
</dbReference>
<dbReference type="PANTHER" id="PTHR24174">
    <property type="entry name" value="ANKYRIN REPEAT AND STERILE ALPHA MOTIF DOMAIN-CONTAINING PROTEIN 1"/>
    <property type="match status" value="1"/>
</dbReference>
<feature type="compositionally biased region" description="Basic and acidic residues" evidence="4">
    <location>
        <begin position="353"/>
        <end position="364"/>
    </location>
</feature>
<dbReference type="SUPFAM" id="SSF48403">
    <property type="entry name" value="Ankyrin repeat"/>
    <property type="match status" value="1"/>
</dbReference>
<evidence type="ECO:0000313" key="6">
    <source>
        <dbReference type="Ensembl" id="ENSCCRP00010034524.1"/>
    </source>
</evidence>
<dbReference type="FunFam" id="1.25.40.20:FF:000099">
    <property type="entry name" value="ankyrin repeat and sterile alpha motif domain-containing protein 1B isoform X5"/>
    <property type="match status" value="1"/>
</dbReference>
<dbReference type="GO" id="GO:0048013">
    <property type="term" value="P:ephrin receptor signaling pathway"/>
    <property type="evidence" value="ECO:0007669"/>
    <property type="project" value="TreeGrafter"/>
</dbReference>
<dbReference type="PANTHER" id="PTHR24174:SF3">
    <property type="entry name" value="ANKYRIN REPEAT AND STERILE ALPHA MOTIF DOMAIN-CONTAINING PROTEIN 1B"/>
    <property type="match status" value="1"/>
</dbReference>
<dbReference type="Pfam" id="PF00536">
    <property type="entry name" value="SAM_1"/>
    <property type="match status" value="2"/>
</dbReference>
<evidence type="ECO:0000256" key="4">
    <source>
        <dbReference type="SAM" id="MobiDB-lite"/>
    </source>
</evidence>
<keyword evidence="2 3" id="KW-0040">ANK repeat</keyword>